<dbReference type="WBParaSite" id="SSLN_0000036501-mRNA-1">
    <property type="protein sequence ID" value="SSLN_0000036501-mRNA-1"/>
    <property type="gene ID" value="SSLN_0000036501"/>
</dbReference>
<keyword evidence="3" id="KW-1185">Reference proteome</keyword>
<evidence type="ECO:0000259" key="1">
    <source>
        <dbReference type="Pfam" id="PF08547"/>
    </source>
</evidence>
<accession>A0A183S800</accession>
<feature type="domain" description="NADH:ubiquinone oxidoreductase intermediate-associated protein 30" evidence="1">
    <location>
        <begin position="27"/>
        <end position="174"/>
    </location>
</feature>
<gene>
    <name evidence="2" type="ORF">SSLN_LOCUS348</name>
</gene>
<dbReference type="Pfam" id="PF08547">
    <property type="entry name" value="CIA30"/>
    <property type="match status" value="1"/>
</dbReference>
<sequence length="186" mass="21376">MLLFYTILELIMVPGLLNRYKEDGLLFDFGTSHDFSNWIEVSDTVREGGKSKAIITSHRGSVNPLPNGACFAGMKYNGTRWNLSDYDGIEAELRRTGPNEWFKFVFDQEFSYEKQFRAPSDFGTVRFPFTEMKAYHWGKPVDNAPPLNKSNLDFGIQVYGGVFERFKQSGPGSLQINWVRAYKSYH</sequence>
<dbReference type="InterPro" id="IPR008979">
    <property type="entry name" value="Galactose-bd-like_sf"/>
</dbReference>
<protein>
    <submittedName>
        <fullName evidence="4">CIA30 domain-containing protein</fullName>
    </submittedName>
</protein>
<dbReference type="Proteomes" id="UP000275846">
    <property type="component" value="Unassembled WGS sequence"/>
</dbReference>
<reference evidence="4" key="1">
    <citation type="submission" date="2016-06" db="UniProtKB">
        <authorList>
            <consortium name="WormBaseParasite"/>
        </authorList>
    </citation>
    <scope>IDENTIFICATION</scope>
</reference>
<proteinExistence type="predicted"/>
<dbReference type="SUPFAM" id="SSF49785">
    <property type="entry name" value="Galactose-binding domain-like"/>
    <property type="match status" value="1"/>
</dbReference>
<evidence type="ECO:0000313" key="4">
    <source>
        <dbReference type="WBParaSite" id="SSLN_0000036501-mRNA-1"/>
    </source>
</evidence>
<organism evidence="4">
    <name type="scientific">Schistocephalus solidus</name>
    <name type="common">Tapeworm</name>
    <dbReference type="NCBI Taxonomy" id="70667"/>
    <lineage>
        <taxon>Eukaryota</taxon>
        <taxon>Metazoa</taxon>
        <taxon>Spiralia</taxon>
        <taxon>Lophotrochozoa</taxon>
        <taxon>Platyhelminthes</taxon>
        <taxon>Cestoda</taxon>
        <taxon>Eucestoda</taxon>
        <taxon>Diphyllobothriidea</taxon>
        <taxon>Diphyllobothriidae</taxon>
        <taxon>Schistocephalus</taxon>
    </lineage>
</organism>
<dbReference type="InterPro" id="IPR013857">
    <property type="entry name" value="NADH-UbQ_OxRdtase-assoc_prot30"/>
</dbReference>
<dbReference type="OrthoDB" id="426386at2759"/>
<dbReference type="EMBL" id="UYSU01000230">
    <property type="protein sequence ID" value="VDL85458.1"/>
    <property type="molecule type" value="Genomic_DNA"/>
</dbReference>
<dbReference type="STRING" id="70667.A0A183S800"/>
<reference evidence="2 3" key="2">
    <citation type="submission" date="2018-11" db="EMBL/GenBank/DDBJ databases">
        <authorList>
            <consortium name="Pathogen Informatics"/>
        </authorList>
    </citation>
    <scope>NUCLEOTIDE SEQUENCE [LARGE SCALE GENOMIC DNA]</scope>
    <source>
        <strain evidence="2 3">NST_G2</strain>
    </source>
</reference>
<evidence type="ECO:0000313" key="3">
    <source>
        <dbReference type="Proteomes" id="UP000275846"/>
    </source>
</evidence>
<dbReference type="AlphaFoldDB" id="A0A183S800"/>
<name>A0A183S800_SCHSO</name>
<evidence type="ECO:0000313" key="2">
    <source>
        <dbReference type="EMBL" id="VDL85458.1"/>
    </source>
</evidence>